<comment type="caution">
    <text evidence="11">The sequence shown here is derived from an EMBL/GenBank/DDBJ whole genome shotgun (WGS) entry which is preliminary data.</text>
</comment>
<evidence type="ECO:0000256" key="4">
    <source>
        <dbReference type="ARBA" id="ARBA00022529"/>
    </source>
</evidence>
<feature type="chain" id="PRO_5029757362" evidence="9">
    <location>
        <begin position="21"/>
        <end position="66"/>
    </location>
</feature>
<keyword evidence="3" id="KW-0964">Secreted</keyword>
<dbReference type="Pfam" id="PF00711">
    <property type="entry name" value="Defensin_beta"/>
    <property type="match status" value="1"/>
</dbReference>
<feature type="signal peptide" evidence="9">
    <location>
        <begin position="1"/>
        <end position="20"/>
    </location>
</feature>
<feature type="non-terminal residue" evidence="11">
    <location>
        <position position="66"/>
    </location>
</feature>
<keyword evidence="8" id="KW-1015">Disulfide bond</keyword>
<feature type="domain" description="Beta-defensin-like" evidence="10">
    <location>
        <begin position="28"/>
        <end position="61"/>
    </location>
</feature>
<evidence type="ECO:0000256" key="6">
    <source>
        <dbReference type="ARBA" id="ARBA00022940"/>
    </source>
</evidence>
<dbReference type="GO" id="GO:0060326">
    <property type="term" value="P:cell chemotaxis"/>
    <property type="evidence" value="ECO:0007669"/>
    <property type="project" value="TreeGrafter"/>
</dbReference>
<dbReference type="GO" id="GO:0005615">
    <property type="term" value="C:extracellular space"/>
    <property type="evidence" value="ECO:0007669"/>
    <property type="project" value="TreeGrafter"/>
</dbReference>
<evidence type="ECO:0000256" key="5">
    <source>
        <dbReference type="ARBA" id="ARBA00022729"/>
    </source>
</evidence>
<dbReference type="PANTHER" id="PTHR20515">
    <property type="entry name" value="BETA-DEFENSIN"/>
    <property type="match status" value="1"/>
</dbReference>
<accession>A0A7L0HYJ4</accession>
<evidence type="ECO:0000256" key="7">
    <source>
        <dbReference type="ARBA" id="ARBA00023022"/>
    </source>
</evidence>
<keyword evidence="6" id="KW-0211">Defensin</keyword>
<keyword evidence="5 9" id="KW-0732">Signal</keyword>
<evidence type="ECO:0000313" key="11">
    <source>
        <dbReference type="EMBL" id="NXK25004.1"/>
    </source>
</evidence>
<evidence type="ECO:0000256" key="9">
    <source>
        <dbReference type="SAM" id="SignalP"/>
    </source>
</evidence>
<sequence>MRILPLLCALLLLMFQAAAGLSRIRGSPQDCERRGGFCSHKSCPPGIGRVGICSEQDFCCRSRWYP</sequence>
<dbReference type="SUPFAM" id="SSF57392">
    <property type="entry name" value="Defensin-like"/>
    <property type="match status" value="1"/>
</dbReference>
<dbReference type="GO" id="GO:0042742">
    <property type="term" value="P:defense response to bacterium"/>
    <property type="evidence" value="ECO:0007669"/>
    <property type="project" value="UniProtKB-KW"/>
</dbReference>
<dbReference type="GO" id="GO:0042056">
    <property type="term" value="F:chemoattractant activity"/>
    <property type="evidence" value="ECO:0007669"/>
    <property type="project" value="TreeGrafter"/>
</dbReference>
<dbReference type="InterPro" id="IPR001855">
    <property type="entry name" value="Defensin_beta-like"/>
</dbReference>
<keyword evidence="7" id="KW-0044">Antibiotic</keyword>
<dbReference type="PANTHER" id="PTHR20515:SF20">
    <property type="entry name" value="GALLINACIN-1-RELATED"/>
    <property type="match status" value="1"/>
</dbReference>
<keyword evidence="12" id="KW-1185">Reference proteome</keyword>
<dbReference type="EMBL" id="VXAK01018933">
    <property type="protein sequence ID" value="NXK25004.1"/>
    <property type="molecule type" value="Genomic_DNA"/>
</dbReference>
<evidence type="ECO:0000256" key="3">
    <source>
        <dbReference type="ARBA" id="ARBA00022525"/>
    </source>
</evidence>
<evidence type="ECO:0000256" key="1">
    <source>
        <dbReference type="ARBA" id="ARBA00004613"/>
    </source>
</evidence>
<evidence type="ECO:0000256" key="2">
    <source>
        <dbReference type="ARBA" id="ARBA00007371"/>
    </source>
</evidence>
<organism evidence="11 12">
    <name type="scientific">Arenaria interpres</name>
    <name type="common">Ruddy turnstone</name>
    <name type="synonym">Tringa interpres</name>
    <dbReference type="NCBI Taxonomy" id="54971"/>
    <lineage>
        <taxon>Eukaryota</taxon>
        <taxon>Metazoa</taxon>
        <taxon>Chordata</taxon>
        <taxon>Craniata</taxon>
        <taxon>Vertebrata</taxon>
        <taxon>Euteleostomi</taxon>
        <taxon>Archelosauria</taxon>
        <taxon>Archosauria</taxon>
        <taxon>Dinosauria</taxon>
        <taxon>Saurischia</taxon>
        <taxon>Theropoda</taxon>
        <taxon>Coelurosauria</taxon>
        <taxon>Aves</taxon>
        <taxon>Neognathae</taxon>
        <taxon>Neoaves</taxon>
        <taxon>Charadriiformes</taxon>
        <taxon>Scolopacidae</taxon>
        <taxon>Arenaria</taxon>
    </lineage>
</organism>
<dbReference type="AlphaFoldDB" id="A0A7L0HYJ4"/>
<feature type="non-terminal residue" evidence="11">
    <location>
        <position position="1"/>
    </location>
</feature>
<protein>
    <submittedName>
        <fullName evidence="11">GLL5 protein</fullName>
    </submittedName>
</protein>
<proteinExistence type="inferred from homology"/>
<gene>
    <name evidence="11" type="primary">Gal5</name>
    <name evidence="11" type="ORF">AREINT_R14244</name>
</gene>
<reference evidence="11 12" key="1">
    <citation type="submission" date="2019-09" db="EMBL/GenBank/DDBJ databases">
        <title>Bird 10,000 Genomes (B10K) Project - Family phase.</title>
        <authorList>
            <person name="Zhang G."/>
        </authorList>
    </citation>
    <scope>NUCLEOTIDE SEQUENCE [LARGE SCALE GENOMIC DNA]</scope>
    <source>
        <strain evidence="11">B10K-DU-005-73</strain>
        <tissue evidence="11">Liver</tissue>
    </source>
</reference>
<name>A0A7L0HYJ4_AREIN</name>
<dbReference type="Proteomes" id="UP000541811">
    <property type="component" value="Unassembled WGS sequence"/>
</dbReference>
<comment type="subcellular location">
    <subcellularLocation>
        <location evidence="1">Secreted</location>
    </subcellularLocation>
</comment>
<evidence type="ECO:0000313" key="12">
    <source>
        <dbReference type="Proteomes" id="UP000541811"/>
    </source>
</evidence>
<dbReference type="GO" id="GO:0031731">
    <property type="term" value="F:CCR6 chemokine receptor binding"/>
    <property type="evidence" value="ECO:0007669"/>
    <property type="project" value="TreeGrafter"/>
</dbReference>
<evidence type="ECO:0000259" key="10">
    <source>
        <dbReference type="Pfam" id="PF00711"/>
    </source>
</evidence>
<evidence type="ECO:0000256" key="8">
    <source>
        <dbReference type="ARBA" id="ARBA00023157"/>
    </source>
</evidence>
<comment type="similarity">
    <text evidence="2">Belongs to the beta-defensin family.</text>
</comment>
<keyword evidence="4" id="KW-0929">Antimicrobial</keyword>
<dbReference type="Gene3D" id="3.10.360.10">
    <property type="entry name" value="Antimicrobial Peptide, Beta-defensin 2, Chain A"/>
    <property type="match status" value="1"/>
</dbReference>